<feature type="transmembrane region" description="Helical" evidence="8">
    <location>
        <begin position="311"/>
        <end position="329"/>
    </location>
</feature>
<keyword evidence="4" id="KW-1003">Cell membrane</keyword>
<feature type="transmembrane region" description="Helical" evidence="8">
    <location>
        <begin position="250"/>
        <end position="274"/>
    </location>
</feature>
<dbReference type="InterPro" id="IPR013525">
    <property type="entry name" value="ABC2_TM"/>
</dbReference>
<comment type="caution">
    <text evidence="10">The sequence shown here is derived from an EMBL/GenBank/DDBJ whole genome shotgun (WGS) entry which is preliminary data.</text>
</comment>
<evidence type="ECO:0000313" key="10">
    <source>
        <dbReference type="EMBL" id="MBD0379279.1"/>
    </source>
</evidence>
<organism evidence="10 11">
    <name type="scientific">Paenibacillus sedimenti</name>
    <dbReference type="NCBI Taxonomy" id="2770274"/>
    <lineage>
        <taxon>Bacteria</taxon>
        <taxon>Bacillati</taxon>
        <taxon>Bacillota</taxon>
        <taxon>Bacilli</taxon>
        <taxon>Bacillales</taxon>
        <taxon>Paenibacillaceae</taxon>
        <taxon>Paenibacillus</taxon>
    </lineage>
</organism>
<evidence type="ECO:0000256" key="2">
    <source>
        <dbReference type="ARBA" id="ARBA00007783"/>
    </source>
</evidence>
<accession>A0A926KK72</accession>
<name>A0A926KK72_9BACL</name>
<feature type="domain" description="ABC transmembrane type-2" evidence="9">
    <location>
        <begin position="164"/>
        <end position="390"/>
    </location>
</feature>
<dbReference type="Pfam" id="PF12698">
    <property type="entry name" value="ABC2_membrane_3"/>
    <property type="match status" value="1"/>
</dbReference>
<reference evidence="10" key="1">
    <citation type="submission" date="2020-09" db="EMBL/GenBank/DDBJ databases">
        <title>Draft Genome Sequence of Paenibacillus sp. WST5.</title>
        <authorList>
            <person name="Bao Z."/>
        </authorList>
    </citation>
    <scope>NUCLEOTIDE SEQUENCE</scope>
    <source>
        <strain evidence="10">WST5</strain>
    </source>
</reference>
<dbReference type="PANTHER" id="PTHR30294:SF29">
    <property type="entry name" value="MULTIDRUG ABC TRANSPORTER PERMEASE YBHS-RELATED"/>
    <property type="match status" value="1"/>
</dbReference>
<keyword evidence="3" id="KW-0813">Transport</keyword>
<dbReference type="PANTHER" id="PTHR30294">
    <property type="entry name" value="MEMBRANE COMPONENT OF ABC TRANSPORTER YHHJ-RELATED"/>
    <property type="match status" value="1"/>
</dbReference>
<gene>
    <name evidence="10" type="ORF">ICC18_03960</name>
</gene>
<dbReference type="RefSeq" id="WP_188173049.1">
    <property type="nucleotide sequence ID" value="NZ_JACVVD010000001.1"/>
</dbReference>
<sequence>MTIWVIAWYEMLRILRMRYVLIVQFILPLLLIFILGSALSNAFKVEDRSLKPVEVDIVQSDKGSLSNQFQSFLAEPEIKKLLNANPVSTRDEAVKRVKAGESEFALIVPADFSTKVITGQEAGWEMILGKDYDQNLIAQMTLRSFLETVNLIQATALTADPAAINMMKSQAGNAFQNPVYPASYVRLGKLSNSDAAYTATQYYAASMLVMFLLYSGMAAAIGLQSEKEVHTLSRLNSLPISNLQILLGKVLGNTGIALLQAFVIIGTTTLLFGVDWGHSFLMLFLVCLMIIIASMSLAILAMCLAGSTKTISMIFQILITVMTFLSGGFSPLPDGLLHKLGVFTVNHWGMQGMLRIMLGSDNSIIMHHVWTLVAIAAGLLIVSLVVYRKAGYHE</sequence>
<dbReference type="GO" id="GO:0005886">
    <property type="term" value="C:plasma membrane"/>
    <property type="evidence" value="ECO:0007669"/>
    <property type="project" value="UniProtKB-SubCell"/>
</dbReference>
<dbReference type="Gene3D" id="3.40.1710.10">
    <property type="entry name" value="abc type-2 transporter like domain"/>
    <property type="match status" value="1"/>
</dbReference>
<proteinExistence type="inferred from homology"/>
<feature type="transmembrane region" description="Helical" evidence="8">
    <location>
        <begin position="202"/>
        <end position="223"/>
    </location>
</feature>
<keyword evidence="5 8" id="KW-0812">Transmembrane</keyword>
<evidence type="ECO:0000313" key="11">
    <source>
        <dbReference type="Proteomes" id="UP000650466"/>
    </source>
</evidence>
<dbReference type="AlphaFoldDB" id="A0A926KK72"/>
<protein>
    <submittedName>
        <fullName evidence="10">ABC transporter permease</fullName>
    </submittedName>
</protein>
<evidence type="ECO:0000256" key="5">
    <source>
        <dbReference type="ARBA" id="ARBA00022692"/>
    </source>
</evidence>
<dbReference type="InterPro" id="IPR051449">
    <property type="entry name" value="ABC-2_transporter_component"/>
</dbReference>
<evidence type="ECO:0000256" key="4">
    <source>
        <dbReference type="ARBA" id="ARBA00022475"/>
    </source>
</evidence>
<feature type="transmembrane region" description="Helical" evidence="8">
    <location>
        <begin position="280"/>
        <end position="304"/>
    </location>
</feature>
<evidence type="ECO:0000259" key="9">
    <source>
        <dbReference type="PROSITE" id="PS51012"/>
    </source>
</evidence>
<evidence type="ECO:0000256" key="3">
    <source>
        <dbReference type="ARBA" id="ARBA00022448"/>
    </source>
</evidence>
<keyword evidence="6 8" id="KW-1133">Transmembrane helix</keyword>
<keyword evidence="11" id="KW-1185">Reference proteome</keyword>
<dbReference type="PROSITE" id="PS51012">
    <property type="entry name" value="ABC_TM2"/>
    <property type="match status" value="1"/>
</dbReference>
<comment type="subcellular location">
    <subcellularLocation>
        <location evidence="1">Cell membrane</location>
        <topology evidence="1">Multi-pass membrane protein</topology>
    </subcellularLocation>
</comment>
<evidence type="ECO:0000256" key="1">
    <source>
        <dbReference type="ARBA" id="ARBA00004651"/>
    </source>
</evidence>
<evidence type="ECO:0000256" key="8">
    <source>
        <dbReference type="SAM" id="Phobius"/>
    </source>
</evidence>
<feature type="transmembrane region" description="Helical" evidence="8">
    <location>
        <begin position="364"/>
        <end position="387"/>
    </location>
</feature>
<comment type="similarity">
    <text evidence="2">Belongs to the ABC-2 integral membrane protein family.</text>
</comment>
<dbReference type="Proteomes" id="UP000650466">
    <property type="component" value="Unassembled WGS sequence"/>
</dbReference>
<evidence type="ECO:0000256" key="6">
    <source>
        <dbReference type="ARBA" id="ARBA00022989"/>
    </source>
</evidence>
<dbReference type="InterPro" id="IPR047817">
    <property type="entry name" value="ABC2_TM_bact-type"/>
</dbReference>
<keyword evidence="7 8" id="KW-0472">Membrane</keyword>
<evidence type="ECO:0000256" key="7">
    <source>
        <dbReference type="ARBA" id="ARBA00023136"/>
    </source>
</evidence>
<dbReference type="GO" id="GO:0140359">
    <property type="term" value="F:ABC-type transporter activity"/>
    <property type="evidence" value="ECO:0007669"/>
    <property type="project" value="InterPro"/>
</dbReference>
<dbReference type="EMBL" id="JACVVD010000001">
    <property type="protein sequence ID" value="MBD0379279.1"/>
    <property type="molecule type" value="Genomic_DNA"/>
</dbReference>